<dbReference type="SFLD" id="SFLDS00003">
    <property type="entry name" value="Haloacid_Dehalogenase"/>
    <property type="match status" value="1"/>
</dbReference>
<comment type="catalytic activity">
    <reaction evidence="16">
        <text>Cd(2+)(in) + ATP + H2O = Cd(2+)(out) + ADP + phosphate + H(+)</text>
        <dbReference type="Rhea" id="RHEA:12132"/>
        <dbReference type="ChEBI" id="CHEBI:15377"/>
        <dbReference type="ChEBI" id="CHEBI:15378"/>
        <dbReference type="ChEBI" id="CHEBI:30616"/>
        <dbReference type="ChEBI" id="CHEBI:43474"/>
        <dbReference type="ChEBI" id="CHEBI:48775"/>
        <dbReference type="ChEBI" id="CHEBI:456216"/>
        <dbReference type="EC" id="7.2.2.21"/>
    </reaction>
</comment>
<dbReference type="PROSITE" id="PS50846">
    <property type="entry name" value="HMA_2"/>
    <property type="match status" value="1"/>
</dbReference>
<accession>A0A2A6DZB8</accession>
<dbReference type="SFLD" id="SFLDF00027">
    <property type="entry name" value="p-type_atpase"/>
    <property type="match status" value="1"/>
</dbReference>
<keyword evidence="8 17" id="KW-0479">Metal-binding</keyword>
<evidence type="ECO:0000313" key="19">
    <source>
        <dbReference type="EMBL" id="PDO10032.1"/>
    </source>
</evidence>
<feature type="domain" description="HMA" evidence="18">
    <location>
        <begin position="1"/>
        <end position="64"/>
    </location>
</feature>
<dbReference type="Gene3D" id="2.70.150.10">
    <property type="entry name" value="Calcium-transporting ATPase, cytoplasmic transduction domain A"/>
    <property type="match status" value="1"/>
</dbReference>
<dbReference type="Gene3D" id="3.40.50.1000">
    <property type="entry name" value="HAD superfamily/HAD-like"/>
    <property type="match status" value="1"/>
</dbReference>
<dbReference type="AlphaFoldDB" id="A0A2A6DZB8"/>
<dbReference type="EC" id="7.2.2.21" evidence="15"/>
<feature type="transmembrane region" description="Helical" evidence="17">
    <location>
        <begin position="84"/>
        <end position="102"/>
    </location>
</feature>
<dbReference type="PANTHER" id="PTHR48085:SF5">
    <property type="entry name" value="CADMIUM_ZINC-TRANSPORTING ATPASE HMA4-RELATED"/>
    <property type="match status" value="1"/>
</dbReference>
<keyword evidence="5" id="KW-0104">Cadmium</keyword>
<sequence>MKTVYRIGGLDCAGCAAKFEQRVNALPGVVRAHVDFAAATLTVEGTASIEDLARVAASDGLRLNPQQTNGDRRSDRPRAAGVRVWLRPAVAAMFLAVGWTLGEWRGESSAAAAIPLALAIAVGGGAMLARGVRSLMRLRFNMNALMTMAVAGAAAIGEWREGATIVLLFSAAEALESWSVRSARRSVRELAESLPAEATVVRDGATVRVPVDDLRPGDIAVVKPGEKIPVDGVVRSGASTVLQAAVTGESAPAPKSPGDSVYAGTVNLDGRLEIEATKRPDESVVAGIVRLVERAQADKPPVQTLIESFATVYTPVVVATSALVAFVPPIAFGGLWTEWLYRGLVLLVVACPCALVLSTPVAVVSALGRAARDGVFIKAGKHLETLARVRTVVFDKTGTLTQGYPEVVEWAHFGGPDAETCWRILESIERDAGHPLADAIARKAAEYIAPLSAAPLHVEQVTSVPGRGVVAVADGVRCLVGHVRLFEENGPIPDDVRARIDRFEREKMSVVLFGDGQNVWMALGISDRVRPESHRAIEELRKAGVGRIAVLTGDNRQAALSLARSLGVDDVRAELLPADKLRLVGEWRADGPVMMVGDGVNDAPALASADIGVAMGRGGADLAAEAADIVLADDDLTAAAALVRLGRRTVRVIRQNVALALGLKAAAFALAPFGRLTMWLAVVADMGATLLVTLNALRLARAPVGR</sequence>
<dbReference type="GO" id="GO:0005886">
    <property type="term" value="C:plasma membrane"/>
    <property type="evidence" value="ECO:0007669"/>
    <property type="project" value="UniProtKB-SubCell"/>
</dbReference>
<dbReference type="SUPFAM" id="SSF81653">
    <property type="entry name" value="Calcium ATPase, transduction domain A"/>
    <property type="match status" value="1"/>
</dbReference>
<feature type="transmembrane region" description="Helical" evidence="17">
    <location>
        <begin position="652"/>
        <end position="671"/>
    </location>
</feature>
<dbReference type="PROSITE" id="PS01229">
    <property type="entry name" value="COF_2"/>
    <property type="match status" value="1"/>
</dbReference>
<evidence type="ECO:0000256" key="14">
    <source>
        <dbReference type="ARBA" id="ARBA00023136"/>
    </source>
</evidence>
<evidence type="ECO:0000256" key="2">
    <source>
        <dbReference type="ARBA" id="ARBA00006024"/>
    </source>
</evidence>
<dbReference type="Gene3D" id="3.30.70.100">
    <property type="match status" value="1"/>
</dbReference>
<dbReference type="GO" id="GO:0008551">
    <property type="term" value="F:P-type cadmium transporter activity"/>
    <property type="evidence" value="ECO:0007669"/>
    <property type="project" value="UniProtKB-EC"/>
</dbReference>
<dbReference type="EMBL" id="MOXJ01000021">
    <property type="protein sequence ID" value="PDO10032.1"/>
    <property type="molecule type" value="Genomic_DNA"/>
</dbReference>
<dbReference type="InterPro" id="IPR036163">
    <property type="entry name" value="HMA_dom_sf"/>
</dbReference>
<dbReference type="InterPro" id="IPR027256">
    <property type="entry name" value="P-typ_ATPase_IB"/>
</dbReference>
<dbReference type="InterPro" id="IPR006121">
    <property type="entry name" value="HMA_dom"/>
</dbReference>
<dbReference type="InterPro" id="IPR044492">
    <property type="entry name" value="P_typ_ATPase_HD_dom"/>
</dbReference>
<dbReference type="Pfam" id="PF00702">
    <property type="entry name" value="Hydrolase"/>
    <property type="match status" value="1"/>
</dbReference>
<keyword evidence="10 17" id="KW-0067">ATP-binding</keyword>
<dbReference type="SUPFAM" id="SSF55008">
    <property type="entry name" value="HMA, heavy metal-associated domain"/>
    <property type="match status" value="1"/>
</dbReference>
<proteinExistence type="inferred from homology"/>
<dbReference type="PRINTS" id="PR00941">
    <property type="entry name" value="CDATPASE"/>
</dbReference>
<evidence type="ECO:0000256" key="17">
    <source>
        <dbReference type="RuleBase" id="RU362081"/>
    </source>
</evidence>
<dbReference type="PROSITE" id="PS00154">
    <property type="entry name" value="ATPASE_E1_E2"/>
    <property type="match status" value="1"/>
</dbReference>
<dbReference type="Pfam" id="PF00403">
    <property type="entry name" value="HMA"/>
    <property type="match status" value="1"/>
</dbReference>
<evidence type="ECO:0000256" key="15">
    <source>
        <dbReference type="ARBA" id="ARBA00039103"/>
    </source>
</evidence>
<evidence type="ECO:0000256" key="9">
    <source>
        <dbReference type="ARBA" id="ARBA00022741"/>
    </source>
</evidence>
<dbReference type="InterPro" id="IPR023214">
    <property type="entry name" value="HAD_sf"/>
</dbReference>
<dbReference type="SUPFAM" id="SSF81665">
    <property type="entry name" value="Calcium ATPase, transmembrane domain M"/>
    <property type="match status" value="1"/>
</dbReference>
<evidence type="ECO:0000256" key="1">
    <source>
        <dbReference type="ARBA" id="ARBA00004651"/>
    </source>
</evidence>
<keyword evidence="14 17" id="KW-0472">Membrane</keyword>
<feature type="transmembrane region" description="Helical" evidence="17">
    <location>
        <begin position="309"/>
        <end position="332"/>
    </location>
</feature>
<dbReference type="NCBIfam" id="TIGR01494">
    <property type="entry name" value="ATPase_P-type"/>
    <property type="match status" value="1"/>
</dbReference>
<keyword evidence="6" id="KW-0597">Phosphoprotein</keyword>
<dbReference type="InterPro" id="IPR023298">
    <property type="entry name" value="ATPase_P-typ_TM_dom_sf"/>
</dbReference>
<gene>
    <name evidence="19" type="ORF">BLM47_09480</name>
</gene>
<dbReference type="NCBIfam" id="TIGR01525">
    <property type="entry name" value="ATPase-IB_hvy"/>
    <property type="match status" value="1"/>
</dbReference>
<keyword evidence="13" id="KW-0406">Ion transport</keyword>
<comment type="subcellular location">
    <subcellularLocation>
        <location evidence="1">Cell membrane</location>
        <topology evidence="1">Multi-pass membrane protein</topology>
    </subcellularLocation>
</comment>
<evidence type="ECO:0000256" key="6">
    <source>
        <dbReference type="ARBA" id="ARBA00022553"/>
    </source>
</evidence>
<dbReference type="InterPro" id="IPR036412">
    <property type="entry name" value="HAD-like_sf"/>
</dbReference>
<keyword evidence="11" id="KW-1278">Translocase</keyword>
<dbReference type="PANTHER" id="PTHR48085">
    <property type="entry name" value="CADMIUM/ZINC-TRANSPORTING ATPASE HMA2-RELATED"/>
    <property type="match status" value="1"/>
</dbReference>
<dbReference type="InterPro" id="IPR059000">
    <property type="entry name" value="ATPase_P-type_domA"/>
</dbReference>
<evidence type="ECO:0000259" key="18">
    <source>
        <dbReference type="PROSITE" id="PS50846"/>
    </source>
</evidence>
<dbReference type="InterPro" id="IPR008250">
    <property type="entry name" value="ATPase_P-typ_transduc_dom_A_sf"/>
</dbReference>
<evidence type="ECO:0000256" key="3">
    <source>
        <dbReference type="ARBA" id="ARBA00022448"/>
    </source>
</evidence>
<dbReference type="Gene3D" id="3.40.1110.10">
    <property type="entry name" value="Calcium-transporting ATPase, cytoplasmic domain N"/>
    <property type="match status" value="1"/>
</dbReference>
<evidence type="ECO:0000256" key="13">
    <source>
        <dbReference type="ARBA" id="ARBA00023065"/>
    </source>
</evidence>
<dbReference type="PROSITE" id="PS01047">
    <property type="entry name" value="HMA_1"/>
    <property type="match status" value="1"/>
</dbReference>
<dbReference type="GO" id="GO:0005524">
    <property type="term" value="F:ATP binding"/>
    <property type="evidence" value="ECO:0007669"/>
    <property type="project" value="UniProtKB-UniRule"/>
</dbReference>
<dbReference type="SFLD" id="SFLDG00002">
    <property type="entry name" value="C1.7:_P-type_atpase_like"/>
    <property type="match status" value="1"/>
</dbReference>
<feature type="transmembrane region" description="Helical" evidence="17">
    <location>
        <begin position="677"/>
        <end position="697"/>
    </location>
</feature>
<evidence type="ECO:0000256" key="10">
    <source>
        <dbReference type="ARBA" id="ARBA00022840"/>
    </source>
</evidence>
<dbReference type="FunFam" id="2.70.150.10:FF:000002">
    <property type="entry name" value="Copper-transporting ATPase 1, putative"/>
    <property type="match status" value="1"/>
</dbReference>
<dbReference type="PRINTS" id="PR00119">
    <property type="entry name" value="CATATPASE"/>
</dbReference>
<dbReference type="SUPFAM" id="SSF56784">
    <property type="entry name" value="HAD-like"/>
    <property type="match status" value="1"/>
</dbReference>
<evidence type="ECO:0000256" key="5">
    <source>
        <dbReference type="ARBA" id="ARBA00022539"/>
    </source>
</evidence>
<dbReference type="InterPro" id="IPR051014">
    <property type="entry name" value="Cation_Transport_ATPase_IB"/>
</dbReference>
<keyword evidence="3" id="KW-0813">Transport</keyword>
<dbReference type="GO" id="GO:0046872">
    <property type="term" value="F:metal ion binding"/>
    <property type="evidence" value="ECO:0007669"/>
    <property type="project" value="UniProtKB-KW"/>
</dbReference>
<keyword evidence="4 17" id="KW-1003">Cell membrane</keyword>
<dbReference type="Pfam" id="PF00122">
    <property type="entry name" value="E1-E2_ATPase"/>
    <property type="match status" value="1"/>
</dbReference>
<protein>
    <recommendedName>
        <fullName evidence="15">Cd(2+)-exporting ATPase</fullName>
        <ecNumber evidence="15">7.2.2.21</ecNumber>
    </recommendedName>
</protein>
<dbReference type="GO" id="GO:0016887">
    <property type="term" value="F:ATP hydrolysis activity"/>
    <property type="evidence" value="ECO:0007669"/>
    <property type="project" value="InterPro"/>
</dbReference>
<comment type="caution">
    <text evidence="19">The sequence shown here is derived from an EMBL/GenBank/DDBJ whole genome shotgun (WGS) entry which is preliminary data.</text>
</comment>
<keyword evidence="7 17" id="KW-0812">Transmembrane</keyword>
<evidence type="ECO:0000313" key="20">
    <source>
        <dbReference type="Proteomes" id="UP000243688"/>
    </source>
</evidence>
<dbReference type="Proteomes" id="UP000243688">
    <property type="component" value="Unassembled WGS sequence"/>
</dbReference>
<organism evidence="19 20">
    <name type="scientific">Candidatus Reconcilbacillus cellulovorans</name>
    <dbReference type="NCBI Taxonomy" id="1906605"/>
    <lineage>
        <taxon>Bacteria</taxon>
        <taxon>Bacillati</taxon>
        <taxon>Bacillota</taxon>
        <taxon>Bacilli</taxon>
        <taxon>Bacillales</taxon>
        <taxon>Paenibacillaceae</taxon>
        <taxon>Candidatus Reconcilbacillus</taxon>
    </lineage>
</organism>
<dbReference type="InterPro" id="IPR018303">
    <property type="entry name" value="ATPase_P-typ_P_site"/>
</dbReference>
<feature type="transmembrane region" description="Helical" evidence="17">
    <location>
        <begin position="108"/>
        <end position="128"/>
    </location>
</feature>
<comment type="similarity">
    <text evidence="2 17">Belongs to the cation transport ATPase (P-type) (TC 3.A.3) family. Type IB subfamily.</text>
</comment>
<evidence type="ECO:0000256" key="8">
    <source>
        <dbReference type="ARBA" id="ARBA00022723"/>
    </source>
</evidence>
<name>A0A2A6DZB8_9BACL</name>
<evidence type="ECO:0000256" key="7">
    <source>
        <dbReference type="ARBA" id="ARBA00022692"/>
    </source>
</evidence>
<feature type="transmembrane region" description="Helical" evidence="17">
    <location>
        <begin position="344"/>
        <end position="368"/>
    </location>
</feature>
<dbReference type="InterPro" id="IPR001757">
    <property type="entry name" value="P_typ_ATPase"/>
</dbReference>
<keyword evidence="9 17" id="KW-0547">Nucleotide-binding</keyword>
<evidence type="ECO:0000256" key="11">
    <source>
        <dbReference type="ARBA" id="ARBA00022967"/>
    </source>
</evidence>
<keyword evidence="12 17" id="KW-1133">Transmembrane helix</keyword>
<dbReference type="CDD" id="cd00371">
    <property type="entry name" value="HMA"/>
    <property type="match status" value="1"/>
</dbReference>
<evidence type="ECO:0000256" key="4">
    <source>
        <dbReference type="ARBA" id="ARBA00022475"/>
    </source>
</evidence>
<evidence type="ECO:0000256" key="12">
    <source>
        <dbReference type="ARBA" id="ARBA00022989"/>
    </source>
</evidence>
<dbReference type="InterPro" id="IPR017969">
    <property type="entry name" value="Heavy-metal-associated_CS"/>
</dbReference>
<dbReference type="InterPro" id="IPR023299">
    <property type="entry name" value="ATPase_P-typ_cyto_dom_N"/>
</dbReference>
<evidence type="ECO:0000256" key="16">
    <source>
        <dbReference type="ARBA" id="ARBA00049338"/>
    </source>
</evidence>
<reference evidence="19 20" key="1">
    <citation type="submission" date="2016-12" db="EMBL/GenBank/DDBJ databases">
        <title>Candidatus Reconcilibacillus cellulovorans genome.</title>
        <authorList>
            <person name="Kolinko S."/>
            <person name="Wu Y.-W."/>
            <person name="Tachea F."/>
            <person name="Denzel E."/>
            <person name="Hiras J."/>
            <person name="Baecker N."/>
            <person name="Chan L.J."/>
            <person name="Eichorst S.A."/>
            <person name="Frey D."/>
            <person name="Adams P.D."/>
            <person name="Pray T."/>
            <person name="Tanjore D."/>
            <person name="Petzold C.J."/>
            <person name="Gladden J.M."/>
            <person name="Simmons B.A."/>
            <person name="Singer S.W."/>
        </authorList>
    </citation>
    <scope>NUCLEOTIDE SEQUENCE [LARGE SCALE GENOMIC DNA]</scope>
    <source>
        <strain evidence="19">JTherm</strain>
    </source>
</reference>